<evidence type="ECO:0000259" key="3">
    <source>
        <dbReference type="PROSITE" id="PS50112"/>
    </source>
</evidence>
<dbReference type="Gene3D" id="3.30.70.270">
    <property type="match status" value="1"/>
</dbReference>
<evidence type="ECO:0000259" key="5">
    <source>
        <dbReference type="PROSITE" id="PS50887"/>
    </source>
</evidence>
<dbReference type="InterPro" id="IPR000700">
    <property type="entry name" value="PAS-assoc_C"/>
</dbReference>
<dbReference type="SUPFAM" id="SSF55785">
    <property type="entry name" value="PYP-like sensor domain (PAS domain)"/>
    <property type="match status" value="1"/>
</dbReference>
<dbReference type="InterPro" id="IPR001610">
    <property type="entry name" value="PAC"/>
</dbReference>
<keyword evidence="2" id="KW-1133">Transmembrane helix</keyword>
<keyword evidence="2" id="KW-0812">Transmembrane</keyword>
<feature type="transmembrane region" description="Helical" evidence="2">
    <location>
        <begin position="230"/>
        <end position="255"/>
    </location>
</feature>
<protein>
    <submittedName>
        <fullName evidence="6">Putative diguanylate cyclase YegE</fullName>
    </submittedName>
</protein>
<name>A0A5E4PIN8_9COXI</name>
<dbReference type="InterPro" id="IPR000160">
    <property type="entry name" value="GGDEF_dom"/>
</dbReference>
<dbReference type="PANTHER" id="PTHR44757:SF2">
    <property type="entry name" value="BIOFILM ARCHITECTURE MAINTENANCE PROTEIN MBAA"/>
    <property type="match status" value="1"/>
</dbReference>
<dbReference type="PROSITE" id="PS50113">
    <property type="entry name" value="PAC"/>
    <property type="match status" value="1"/>
</dbReference>
<dbReference type="AlphaFoldDB" id="A0A5E4PIN8"/>
<keyword evidence="7" id="KW-1185">Reference proteome</keyword>
<dbReference type="Proteomes" id="UP000324194">
    <property type="component" value="Chromosome 1"/>
</dbReference>
<dbReference type="NCBIfam" id="TIGR00229">
    <property type="entry name" value="sensory_box"/>
    <property type="match status" value="1"/>
</dbReference>
<dbReference type="InterPro" id="IPR043128">
    <property type="entry name" value="Rev_trsase/Diguanyl_cyclase"/>
</dbReference>
<feature type="transmembrane region" description="Helical" evidence="2">
    <location>
        <begin position="22"/>
        <end position="42"/>
    </location>
</feature>
<dbReference type="Gene3D" id="3.30.450.20">
    <property type="entry name" value="PAS domain"/>
    <property type="match status" value="1"/>
</dbReference>
<feature type="domain" description="PAC" evidence="4">
    <location>
        <begin position="397"/>
        <end position="449"/>
    </location>
</feature>
<reference evidence="6 7" key="1">
    <citation type="submission" date="2019-08" db="EMBL/GenBank/DDBJ databases">
        <authorList>
            <person name="Guy L."/>
        </authorList>
    </citation>
    <scope>NUCLEOTIDE SEQUENCE [LARGE SCALE GENOMIC DNA]</scope>
    <source>
        <strain evidence="6 7">SGT-108</strain>
    </source>
</reference>
<feature type="domain" description="GGDEF" evidence="5">
    <location>
        <begin position="655"/>
        <end position="770"/>
    </location>
</feature>
<accession>A0A5E4PIN8</accession>
<evidence type="ECO:0000313" key="7">
    <source>
        <dbReference type="Proteomes" id="UP000324194"/>
    </source>
</evidence>
<keyword evidence="1" id="KW-0175">Coiled coil</keyword>
<dbReference type="KEGG" id="asip:AQUSIP_17480"/>
<organism evidence="6 7">
    <name type="scientific">Aquicella siphonis</name>
    <dbReference type="NCBI Taxonomy" id="254247"/>
    <lineage>
        <taxon>Bacteria</taxon>
        <taxon>Pseudomonadati</taxon>
        <taxon>Pseudomonadota</taxon>
        <taxon>Gammaproteobacteria</taxon>
        <taxon>Legionellales</taxon>
        <taxon>Coxiellaceae</taxon>
        <taxon>Aquicella</taxon>
    </lineage>
</organism>
<dbReference type="Gene3D" id="6.10.340.10">
    <property type="match status" value="1"/>
</dbReference>
<evidence type="ECO:0000256" key="2">
    <source>
        <dbReference type="SAM" id="Phobius"/>
    </source>
</evidence>
<dbReference type="InterPro" id="IPR035965">
    <property type="entry name" value="PAS-like_dom_sf"/>
</dbReference>
<gene>
    <name evidence="6" type="primary">yegE_2</name>
    <name evidence="6" type="ORF">AQUSIP_17480</name>
</gene>
<dbReference type="Pfam" id="PF00990">
    <property type="entry name" value="GGDEF"/>
    <property type="match status" value="1"/>
</dbReference>
<dbReference type="CDD" id="cd06225">
    <property type="entry name" value="HAMP"/>
    <property type="match status" value="1"/>
</dbReference>
<dbReference type="InterPro" id="IPR013655">
    <property type="entry name" value="PAS_fold_3"/>
</dbReference>
<dbReference type="Gene3D" id="3.30.450.40">
    <property type="match status" value="1"/>
</dbReference>
<dbReference type="EMBL" id="LR699119">
    <property type="protein sequence ID" value="VVC76435.1"/>
    <property type="molecule type" value="Genomic_DNA"/>
</dbReference>
<dbReference type="SMART" id="SM00267">
    <property type="entry name" value="GGDEF"/>
    <property type="match status" value="1"/>
</dbReference>
<dbReference type="InterPro" id="IPR052155">
    <property type="entry name" value="Biofilm_reg_signaling"/>
</dbReference>
<dbReference type="InterPro" id="IPR000014">
    <property type="entry name" value="PAS"/>
</dbReference>
<dbReference type="SUPFAM" id="SSF55781">
    <property type="entry name" value="GAF domain-like"/>
    <property type="match status" value="1"/>
</dbReference>
<dbReference type="PROSITE" id="PS50887">
    <property type="entry name" value="GGDEF"/>
    <property type="match status" value="1"/>
</dbReference>
<dbReference type="NCBIfam" id="TIGR00254">
    <property type="entry name" value="GGDEF"/>
    <property type="match status" value="1"/>
</dbReference>
<dbReference type="PANTHER" id="PTHR44757">
    <property type="entry name" value="DIGUANYLATE CYCLASE DGCP"/>
    <property type="match status" value="1"/>
</dbReference>
<dbReference type="Pfam" id="PF08447">
    <property type="entry name" value="PAS_3"/>
    <property type="match status" value="1"/>
</dbReference>
<dbReference type="InterPro" id="IPR029016">
    <property type="entry name" value="GAF-like_dom_sf"/>
</dbReference>
<dbReference type="SMART" id="SM00086">
    <property type="entry name" value="PAC"/>
    <property type="match status" value="1"/>
</dbReference>
<keyword evidence="2" id="KW-0472">Membrane</keyword>
<dbReference type="InterPro" id="IPR029787">
    <property type="entry name" value="Nucleotide_cyclase"/>
</dbReference>
<feature type="domain" description="PAS" evidence="3">
    <location>
        <begin position="323"/>
        <end position="393"/>
    </location>
</feature>
<evidence type="ECO:0000313" key="6">
    <source>
        <dbReference type="EMBL" id="VVC76435.1"/>
    </source>
</evidence>
<dbReference type="SUPFAM" id="SSF55073">
    <property type="entry name" value="Nucleotide cyclase"/>
    <property type="match status" value="1"/>
</dbReference>
<sequence length="770" mass="87945">MFSLRAIKTGIANLFVNISIHVFYPVVIFLAFALWIILFGLIMKSHQIQNHINETEHQRYNTVTLIRELNQYTNDLVRFALLYAVNSRPEYLAAFNNAIAHQSAVAKQLKRYPVSTDLPVKTSFSASRDFRASAHLLVLTHSELALLQAVFDRLDDLWRVSQKAVYTLQGLYPDPQGIYSIKGKPDKELAQRILQNEEYLEDQTKLGQRAAELINSVNLRMQSETNDWRSSLSAIFLLENILIFIAVIICIYAYFFARHQVLKPLIELSNQAKMILLGNYHIRNQISVKNEVGDLANIQNLMCASIESDINEHKRMEAELQTSEESFRNTMENAPIGMAIVSLEGKWLQVNQALCDIIGYSKEEMYTRTFMDITHPDDMDISLEATRKLLQGEFHTFQQEKRYLRKDGSTVWVLINASIMRDENGKPLNFISQIQDISERKQSEEKLATLTVQMSSTLNELQQREQEAVIINKMNDLLQVCHDSAEAYSIITTTAQELFPRFNGGLAIYNIKSKHLETVSQWGDSHLLKSVFSTDDCWAIRSGHNLIIDHHKKTISCHHFLSPPRNGYFDAPLIVQGKLIGLFHLNDTINLVDTENLQQLLTSFSEVIKLSLANIQLREALQEQAIRDPLTGLYNRRYLDETLPREIRRVQRENTPLTVAMLDLDHFKQINDTLGHEVGDDLLKQAGKLFQDNMRYSDIACRYGGDEFVFVIFHSSLNDAASRLNTIREKNQTDIIAPSGSSRTVNLGFHRHRPVSGAWQQHGGPAARSG</sequence>
<dbReference type="SMART" id="SM00091">
    <property type="entry name" value="PAS"/>
    <property type="match status" value="1"/>
</dbReference>
<feature type="coiled-coil region" evidence="1">
    <location>
        <begin position="306"/>
        <end position="333"/>
    </location>
</feature>
<evidence type="ECO:0000256" key="1">
    <source>
        <dbReference type="SAM" id="Coils"/>
    </source>
</evidence>
<dbReference type="PROSITE" id="PS50112">
    <property type="entry name" value="PAS"/>
    <property type="match status" value="1"/>
</dbReference>
<proteinExistence type="predicted"/>
<dbReference type="CDD" id="cd01949">
    <property type="entry name" value="GGDEF"/>
    <property type="match status" value="1"/>
</dbReference>
<evidence type="ECO:0000259" key="4">
    <source>
        <dbReference type="PROSITE" id="PS50113"/>
    </source>
</evidence>
<dbReference type="CDD" id="cd00130">
    <property type="entry name" value="PAS"/>
    <property type="match status" value="1"/>
</dbReference>